<gene>
    <name evidence="1" type="ORF">PRIP_04138</name>
</gene>
<sequence length="49" mass="5948">MNLKNSKQEGNKIYPFRPNGEFYFQRGIEAFRNQEMPEALRYLERAAFF</sequence>
<organism evidence="1 2">
    <name type="scientific">Listeria riparia FSL S10-1204</name>
    <dbReference type="NCBI Taxonomy" id="1265816"/>
    <lineage>
        <taxon>Bacteria</taxon>
        <taxon>Bacillati</taxon>
        <taxon>Bacillota</taxon>
        <taxon>Bacilli</taxon>
        <taxon>Bacillales</taxon>
        <taxon>Listeriaceae</taxon>
        <taxon>Listeria</taxon>
    </lineage>
</organism>
<comment type="caution">
    <text evidence="1">The sequence shown here is derived from an EMBL/GenBank/DDBJ whole genome shotgun (WGS) entry which is preliminary data.</text>
</comment>
<reference evidence="1 2" key="1">
    <citation type="journal article" date="2014" name="Int. J. Syst. Evol. Microbiol.">
        <title>Listeria floridensis sp. nov., Listeria aquatica sp. nov., Listeria cornellensis sp. nov., Listeria riparia sp. nov. and Listeria grandensis sp. nov., from agricultural and natural environments.</title>
        <authorList>
            <person name="den Bakker H.C."/>
            <person name="Warchocki S."/>
            <person name="Wright E.M."/>
            <person name="Allred A.F."/>
            <person name="Ahlstrom C."/>
            <person name="Manuel C.S."/>
            <person name="Stasiewicz M.J."/>
            <person name="Burrell A."/>
            <person name="Roof S."/>
            <person name="Strawn L."/>
            <person name="Fortes E.D."/>
            <person name="Nightingale K.K."/>
            <person name="Kephart D."/>
            <person name="Wiedmann M."/>
        </authorList>
    </citation>
    <scope>NUCLEOTIDE SEQUENCE [LARGE SCALE GENOMIC DNA]</scope>
    <source>
        <strain evidence="1 2">FSL S10-1204</strain>
    </source>
</reference>
<accession>W7D9A3</accession>
<keyword evidence="2" id="KW-1185">Reference proteome</keyword>
<proteinExistence type="predicted"/>
<dbReference type="EMBL" id="AODL01000006">
    <property type="protein sequence ID" value="EUJ45812.1"/>
    <property type="molecule type" value="Genomic_DNA"/>
</dbReference>
<dbReference type="AlphaFoldDB" id="W7D9A3"/>
<dbReference type="PATRIC" id="fig|1265816.5.peg.811"/>
<evidence type="ECO:0000313" key="2">
    <source>
        <dbReference type="Proteomes" id="UP000019248"/>
    </source>
</evidence>
<protein>
    <submittedName>
        <fullName evidence="1">Uncharacterized protein</fullName>
    </submittedName>
</protein>
<evidence type="ECO:0000313" key="1">
    <source>
        <dbReference type="EMBL" id="EUJ45812.1"/>
    </source>
</evidence>
<name>W7D9A3_9LIST</name>
<dbReference type="Proteomes" id="UP000019248">
    <property type="component" value="Unassembled WGS sequence"/>
</dbReference>